<protein>
    <submittedName>
        <fullName evidence="1">Uncharacterized protein</fullName>
    </submittedName>
</protein>
<dbReference type="Proteomes" id="UP000092124">
    <property type="component" value="Unassembled WGS sequence"/>
</dbReference>
<gene>
    <name evidence="1" type="ORF">A6R68_18531</name>
</gene>
<keyword evidence="2" id="KW-1185">Reference proteome</keyword>
<name>A0A1A6HMX3_NEOLE</name>
<reference evidence="1 2" key="1">
    <citation type="submission" date="2016-06" db="EMBL/GenBank/DDBJ databases">
        <title>The Draft Genome Sequence and Annotation of the Desert Woodrat Neotoma lepida.</title>
        <authorList>
            <person name="Campbell M."/>
            <person name="Oakeson K.F."/>
            <person name="Yandell M."/>
            <person name="Halpert J.R."/>
            <person name="Dearing D."/>
        </authorList>
    </citation>
    <scope>NUCLEOTIDE SEQUENCE [LARGE SCALE GENOMIC DNA]</scope>
    <source>
        <strain evidence="1">417</strain>
        <tissue evidence="1">Liver</tissue>
    </source>
</reference>
<dbReference type="EMBL" id="LZPO01027368">
    <property type="protein sequence ID" value="OBS79072.1"/>
    <property type="molecule type" value="Genomic_DNA"/>
</dbReference>
<sequence>MAVSKQNSDIELLALLNGIWMLANQQPPTVGEEASAGIRSQESKTRWKKTRSQSEFLIYDIKKAQHSNKMMAELKGKGTEFTLQKTWSPEATGCFFMLNGVFRGPGGPLHPYLESHGVDSSQKYHERQFGLVGPVAPQMQKFLCGSRRGVFDLWRGVVMVLMVALARGEKQTCWGLLRPGPCGPDASAII</sequence>
<evidence type="ECO:0000313" key="2">
    <source>
        <dbReference type="Proteomes" id="UP000092124"/>
    </source>
</evidence>
<dbReference type="AlphaFoldDB" id="A0A1A6HMX3"/>
<organism evidence="1 2">
    <name type="scientific">Neotoma lepida</name>
    <name type="common">Desert woodrat</name>
    <dbReference type="NCBI Taxonomy" id="56216"/>
    <lineage>
        <taxon>Eukaryota</taxon>
        <taxon>Metazoa</taxon>
        <taxon>Chordata</taxon>
        <taxon>Craniata</taxon>
        <taxon>Vertebrata</taxon>
        <taxon>Euteleostomi</taxon>
        <taxon>Mammalia</taxon>
        <taxon>Eutheria</taxon>
        <taxon>Euarchontoglires</taxon>
        <taxon>Glires</taxon>
        <taxon>Rodentia</taxon>
        <taxon>Myomorpha</taxon>
        <taxon>Muroidea</taxon>
        <taxon>Cricetidae</taxon>
        <taxon>Neotominae</taxon>
        <taxon>Neotoma</taxon>
    </lineage>
</organism>
<evidence type="ECO:0000313" key="1">
    <source>
        <dbReference type="EMBL" id="OBS79072.1"/>
    </source>
</evidence>
<comment type="caution">
    <text evidence="1">The sequence shown here is derived from an EMBL/GenBank/DDBJ whole genome shotgun (WGS) entry which is preliminary data.</text>
</comment>
<proteinExistence type="predicted"/>
<accession>A0A1A6HMX3</accession>